<sequence>MSMSRAQVDAALDALAERLPELVASYPAPTAYRIASSAAAGIRAKATMGDALHVDARSRELLANAGLIALDGLPCDDRR</sequence>
<organism evidence="1 2">
    <name type="scientific">Luteimonas soli</name>
    <dbReference type="NCBI Taxonomy" id="1648966"/>
    <lineage>
        <taxon>Bacteria</taxon>
        <taxon>Pseudomonadati</taxon>
        <taxon>Pseudomonadota</taxon>
        <taxon>Gammaproteobacteria</taxon>
        <taxon>Lysobacterales</taxon>
        <taxon>Lysobacteraceae</taxon>
        <taxon>Luteimonas</taxon>
    </lineage>
</organism>
<evidence type="ECO:0000313" key="1">
    <source>
        <dbReference type="EMBL" id="MFC3715173.1"/>
    </source>
</evidence>
<proteinExistence type="predicted"/>
<dbReference type="RefSeq" id="WP_386742278.1">
    <property type="nucleotide sequence ID" value="NZ_JBHRYA010000002.1"/>
</dbReference>
<protein>
    <submittedName>
        <fullName evidence="1">Uncharacterized protein</fullName>
    </submittedName>
</protein>
<evidence type="ECO:0000313" key="2">
    <source>
        <dbReference type="Proteomes" id="UP001595705"/>
    </source>
</evidence>
<accession>A0ABV7XHD0</accession>
<gene>
    <name evidence="1" type="ORF">ACFONC_03285</name>
</gene>
<dbReference type="Proteomes" id="UP001595705">
    <property type="component" value="Unassembled WGS sequence"/>
</dbReference>
<name>A0ABV7XHD0_9GAMM</name>
<comment type="caution">
    <text evidence="1">The sequence shown here is derived from an EMBL/GenBank/DDBJ whole genome shotgun (WGS) entry which is preliminary data.</text>
</comment>
<dbReference type="EMBL" id="JBHRYA010000002">
    <property type="protein sequence ID" value="MFC3715173.1"/>
    <property type="molecule type" value="Genomic_DNA"/>
</dbReference>
<reference evidence="2" key="1">
    <citation type="journal article" date="2019" name="Int. J. Syst. Evol. Microbiol.">
        <title>The Global Catalogue of Microorganisms (GCM) 10K type strain sequencing project: providing services to taxonomists for standard genome sequencing and annotation.</title>
        <authorList>
            <consortium name="The Broad Institute Genomics Platform"/>
            <consortium name="The Broad Institute Genome Sequencing Center for Infectious Disease"/>
            <person name="Wu L."/>
            <person name="Ma J."/>
        </authorList>
    </citation>
    <scope>NUCLEOTIDE SEQUENCE [LARGE SCALE GENOMIC DNA]</scope>
    <source>
        <strain evidence="2">KCTC 42441</strain>
    </source>
</reference>
<keyword evidence="2" id="KW-1185">Reference proteome</keyword>